<comment type="caution">
    <text evidence="1">The sequence shown here is derived from an EMBL/GenBank/DDBJ whole genome shotgun (WGS) entry which is preliminary data.</text>
</comment>
<protein>
    <submittedName>
        <fullName evidence="1">Uncharacterized protein</fullName>
    </submittedName>
</protein>
<gene>
    <name evidence="1" type="ORF">BFC18_02240</name>
</gene>
<evidence type="ECO:0000313" key="1">
    <source>
        <dbReference type="EMBL" id="OFC72690.1"/>
    </source>
</evidence>
<dbReference type="AlphaFoldDB" id="A0A1E7ZGU6"/>
<reference evidence="1 2" key="1">
    <citation type="submission" date="2016-08" db="EMBL/GenBank/DDBJ databases">
        <authorList>
            <person name="Seilhamer J.J."/>
        </authorList>
    </citation>
    <scope>NUCLEOTIDE SEQUENCE [LARGE SCALE GENOMIC DNA]</scope>
    <source>
        <strain evidence="1 2">KCTC 42603</strain>
    </source>
</reference>
<sequence length="166" mass="18710">MEIEISNESGLVLKSQLLDEKCNGMATLMLNEASFGNQEFDYDLTLFYGQLLEGVRSGCFAVDCLFDISHSTFEYFFDKTYGEESLEPTESNEQLVEFFRLKDDVVFTYGDYGLDECLVGFLQKGDLEKLIVIDHESGSSGSIVMPRGSFEKAIGKMYDKLQLTCS</sequence>
<keyword evidence="2" id="KW-1185">Reference proteome</keyword>
<proteinExistence type="predicted"/>
<dbReference type="EMBL" id="MDHN01000003">
    <property type="protein sequence ID" value="OFC72690.1"/>
    <property type="molecule type" value="Genomic_DNA"/>
</dbReference>
<dbReference type="STRING" id="1656094.BFC18_02240"/>
<accession>A0A1E7ZGU6</accession>
<dbReference type="RefSeq" id="WP_070123312.1">
    <property type="nucleotide sequence ID" value="NZ_MDHN01000003.1"/>
</dbReference>
<evidence type="ECO:0000313" key="2">
    <source>
        <dbReference type="Proteomes" id="UP000175691"/>
    </source>
</evidence>
<organism evidence="1 2">
    <name type="scientific">Alteromonas confluentis</name>
    <dbReference type="NCBI Taxonomy" id="1656094"/>
    <lineage>
        <taxon>Bacteria</taxon>
        <taxon>Pseudomonadati</taxon>
        <taxon>Pseudomonadota</taxon>
        <taxon>Gammaproteobacteria</taxon>
        <taxon>Alteromonadales</taxon>
        <taxon>Alteromonadaceae</taxon>
        <taxon>Alteromonas/Salinimonas group</taxon>
        <taxon>Alteromonas</taxon>
    </lineage>
</organism>
<dbReference type="Proteomes" id="UP000175691">
    <property type="component" value="Unassembled WGS sequence"/>
</dbReference>
<name>A0A1E7ZGU6_9ALTE</name>